<gene>
    <name evidence="3" type="ORF">PG991_000800</name>
</gene>
<protein>
    <submittedName>
        <fullName evidence="3">Oxidoreductase</fullName>
    </submittedName>
</protein>
<dbReference type="Pfam" id="PF00106">
    <property type="entry name" value="adh_short"/>
    <property type="match status" value="1"/>
</dbReference>
<sequence length="358" mass="39024">MSGPSWMDQLSQLFPPKPQFTEKNLPDLHGKASPRAPCDLKGTVYFITGANTGVGKELARMLYSKNATVYLAARSEEKAQRAIEEIKQNSPLSSKGKLVFIQLDLADLSTIKASVQRFLDRESQLHVLFNNAGVMKPAPGTVTAQGYEPQLGVNNVGTFLLTQLLTPTLAATARREEPGRVRVVWVSSSAAEAPPCPTGGVPLDNLDYHKPMSWFQQYCISKAGNYLHGAEYAWRHGPGSGGDGILSVSLNPGNLDSELWRTQTFLVRKFLQWVLLHPPVFGAYTELYAGLSPELSLEEHSGGWVVPWGRPMRIRKDLQAAARTKEEGGAAWGGDFGSGARGRSSGTFEGALPGLIWF</sequence>
<name>A0ABR1ST05_9PEZI</name>
<dbReference type="InterPro" id="IPR002347">
    <property type="entry name" value="SDR_fam"/>
</dbReference>
<dbReference type="SUPFAM" id="SSF51735">
    <property type="entry name" value="NAD(P)-binding Rossmann-fold domains"/>
    <property type="match status" value="1"/>
</dbReference>
<dbReference type="PRINTS" id="PR00081">
    <property type="entry name" value="GDHRDH"/>
</dbReference>
<comment type="caution">
    <text evidence="3">The sequence shown here is derived from an EMBL/GenBank/DDBJ whole genome shotgun (WGS) entry which is preliminary data.</text>
</comment>
<dbReference type="PANTHER" id="PTHR43157">
    <property type="entry name" value="PHOSPHATIDYLINOSITOL-GLYCAN BIOSYNTHESIS CLASS F PROTEIN-RELATED"/>
    <property type="match status" value="1"/>
</dbReference>
<organism evidence="3 4">
    <name type="scientific">Apiospora marii</name>
    <dbReference type="NCBI Taxonomy" id="335849"/>
    <lineage>
        <taxon>Eukaryota</taxon>
        <taxon>Fungi</taxon>
        <taxon>Dikarya</taxon>
        <taxon>Ascomycota</taxon>
        <taxon>Pezizomycotina</taxon>
        <taxon>Sordariomycetes</taxon>
        <taxon>Xylariomycetidae</taxon>
        <taxon>Amphisphaeriales</taxon>
        <taxon>Apiosporaceae</taxon>
        <taxon>Apiospora</taxon>
    </lineage>
</organism>
<evidence type="ECO:0000313" key="3">
    <source>
        <dbReference type="EMBL" id="KAK8037454.1"/>
    </source>
</evidence>
<keyword evidence="4" id="KW-1185">Reference proteome</keyword>
<dbReference type="EMBL" id="JAQQWI010000002">
    <property type="protein sequence ID" value="KAK8037454.1"/>
    <property type="molecule type" value="Genomic_DNA"/>
</dbReference>
<reference evidence="3 4" key="1">
    <citation type="submission" date="2023-01" db="EMBL/GenBank/DDBJ databases">
        <title>Analysis of 21 Apiospora genomes using comparative genomics revels a genus with tremendous synthesis potential of carbohydrate active enzymes and secondary metabolites.</title>
        <authorList>
            <person name="Sorensen T."/>
        </authorList>
    </citation>
    <scope>NUCLEOTIDE SEQUENCE [LARGE SCALE GENOMIC DNA]</scope>
    <source>
        <strain evidence="3 4">CBS 20057</strain>
    </source>
</reference>
<proteinExistence type="predicted"/>
<keyword evidence="1" id="KW-0560">Oxidoreductase</keyword>
<dbReference type="Proteomes" id="UP001396898">
    <property type="component" value="Unassembled WGS sequence"/>
</dbReference>
<evidence type="ECO:0000256" key="2">
    <source>
        <dbReference type="SAM" id="MobiDB-lite"/>
    </source>
</evidence>
<evidence type="ECO:0000256" key="1">
    <source>
        <dbReference type="ARBA" id="ARBA00023002"/>
    </source>
</evidence>
<feature type="region of interest" description="Disordered" evidence="2">
    <location>
        <begin position="13"/>
        <end position="33"/>
    </location>
</feature>
<accession>A0ABR1ST05</accession>
<evidence type="ECO:0000313" key="4">
    <source>
        <dbReference type="Proteomes" id="UP001396898"/>
    </source>
</evidence>
<dbReference type="PANTHER" id="PTHR43157:SF31">
    <property type="entry name" value="PHOSPHATIDYLINOSITOL-GLYCAN BIOSYNTHESIS CLASS F PROTEIN"/>
    <property type="match status" value="1"/>
</dbReference>
<dbReference type="Gene3D" id="3.40.50.720">
    <property type="entry name" value="NAD(P)-binding Rossmann-like Domain"/>
    <property type="match status" value="1"/>
</dbReference>
<dbReference type="InterPro" id="IPR036291">
    <property type="entry name" value="NAD(P)-bd_dom_sf"/>
</dbReference>